<organism evidence="3 4">
    <name type="scientific">Caenorhabditis tropicalis</name>
    <dbReference type="NCBI Taxonomy" id="1561998"/>
    <lineage>
        <taxon>Eukaryota</taxon>
        <taxon>Metazoa</taxon>
        <taxon>Ecdysozoa</taxon>
        <taxon>Nematoda</taxon>
        <taxon>Chromadorea</taxon>
        <taxon>Rhabditida</taxon>
        <taxon>Rhabditina</taxon>
        <taxon>Rhabditomorpha</taxon>
        <taxon>Rhabditoidea</taxon>
        <taxon>Rhabditidae</taxon>
        <taxon>Peloderinae</taxon>
        <taxon>Caenorhabditis</taxon>
    </lineage>
</organism>
<proteinExistence type="predicted"/>
<keyword evidence="1" id="KW-0175">Coiled coil</keyword>
<dbReference type="AlphaFoldDB" id="A0A1I7UP65"/>
<name>A0A1I7UP65_9PELO</name>
<dbReference type="Proteomes" id="UP000095282">
    <property type="component" value="Unplaced"/>
</dbReference>
<dbReference type="WBParaSite" id="Csp11.Scaffold630.g17948.t1">
    <property type="protein sequence ID" value="Csp11.Scaffold630.g17948.t1"/>
    <property type="gene ID" value="Csp11.Scaffold630.g17948"/>
</dbReference>
<accession>A0A1I7UP65</accession>
<evidence type="ECO:0000256" key="2">
    <source>
        <dbReference type="SAM" id="MobiDB-lite"/>
    </source>
</evidence>
<feature type="region of interest" description="Disordered" evidence="2">
    <location>
        <begin position="1"/>
        <end position="23"/>
    </location>
</feature>
<keyword evidence="3" id="KW-1185">Reference proteome</keyword>
<evidence type="ECO:0000313" key="4">
    <source>
        <dbReference type="WBParaSite" id="Csp11.Scaffold630.g17948.t1"/>
    </source>
</evidence>
<reference evidence="4" key="1">
    <citation type="submission" date="2016-11" db="UniProtKB">
        <authorList>
            <consortium name="WormBaseParasite"/>
        </authorList>
    </citation>
    <scope>IDENTIFICATION</scope>
</reference>
<evidence type="ECO:0000256" key="1">
    <source>
        <dbReference type="SAM" id="Coils"/>
    </source>
</evidence>
<sequence>MKEWRIQQKKEQEDSSITRREEARSKVRDVWIASFQQEVESTRKRKMRQIEERNSKRTKKMEAIEQKEITEFDCQVFEKASTIQLPNEKEEGNNE</sequence>
<feature type="coiled-coil region" evidence="1">
    <location>
        <begin position="32"/>
        <end position="67"/>
    </location>
</feature>
<evidence type="ECO:0000313" key="3">
    <source>
        <dbReference type="Proteomes" id="UP000095282"/>
    </source>
</evidence>
<protein>
    <submittedName>
        <fullName evidence="4">Uncharacterized protein</fullName>
    </submittedName>
</protein>